<dbReference type="InterPro" id="IPR013766">
    <property type="entry name" value="Thioredoxin_domain"/>
</dbReference>
<evidence type="ECO:0000313" key="2">
    <source>
        <dbReference type="EMBL" id="UXP32021.1"/>
    </source>
</evidence>
<dbReference type="SUPFAM" id="SSF52833">
    <property type="entry name" value="Thioredoxin-like"/>
    <property type="match status" value="1"/>
</dbReference>
<dbReference type="EMBL" id="CP106679">
    <property type="protein sequence ID" value="UXP32021.1"/>
    <property type="molecule type" value="Genomic_DNA"/>
</dbReference>
<evidence type="ECO:0000313" key="3">
    <source>
        <dbReference type="Proteomes" id="UP001065174"/>
    </source>
</evidence>
<keyword evidence="3" id="KW-1185">Reference proteome</keyword>
<gene>
    <name evidence="2" type="ORF">N6H18_16890</name>
</gene>
<name>A0ABY6CNC1_9BACT</name>
<feature type="domain" description="Thioredoxin" evidence="1">
    <location>
        <begin position="151"/>
        <end position="309"/>
    </location>
</feature>
<dbReference type="Proteomes" id="UP001065174">
    <property type="component" value="Chromosome"/>
</dbReference>
<dbReference type="PROSITE" id="PS51352">
    <property type="entry name" value="THIOREDOXIN_2"/>
    <property type="match status" value="1"/>
</dbReference>
<organism evidence="2 3">
    <name type="scientific">Reichenbachiella agarivorans</name>
    <dbReference type="NCBI Taxonomy" id="2979464"/>
    <lineage>
        <taxon>Bacteria</taxon>
        <taxon>Pseudomonadati</taxon>
        <taxon>Bacteroidota</taxon>
        <taxon>Cytophagia</taxon>
        <taxon>Cytophagales</taxon>
        <taxon>Reichenbachiellaceae</taxon>
        <taxon>Reichenbachiella</taxon>
    </lineage>
</organism>
<reference evidence="2" key="1">
    <citation type="submission" date="2022-09" db="EMBL/GenBank/DDBJ databases">
        <title>Comparative genomics and taxonomic characterization of three novel marine species of genus Reichenbachiella exhibiting antioxidant and polysaccharide degradation activities.</title>
        <authorList>
            <person name="Muhammad N."/>
            <person name="Lee Y.-J."/>
            <person name="Ko J."/>
            <person name="Kim S.-G."/>
        </authorList>
    </citation>
    <scope>NUCLEOTIDE SEQUENCE</scope>
    <source>
        <strain evidence="2">BKB1-1</strain>
    </source>
</reference>
<dbReference type="Gene3D" id="3.40.30.10">
    <property type="entry name" value="Glutaredoxin"/>
    <property type="match status" value="1"/>
</dbReference>
<dbReference type="InterPro" id="IPR036249">
    <property type="entry name" value="Thioredoxin-like_sf"/>
</dbReference>
<sequence length="309" mass="34846">MKCKILGLFIVFAMTACDRSEVYKVEMDECLKNITLKPSFMLAAGIRWDSDSIMSDCQTLSFEMNGLIDGERPKVNVMGFRGGIFENPYGVNFKIALLDYNNNGKYTDVDVDRLFIVPQNTDSLLTIITGLERMMGNDISVNVDGRVFRLSAISEDGLEVEVTPVDDPSTLVDVIDFSFDISRYTFKDTFTQSIIEGNDLVVTGKKTYIYHYSNTCRPCIKAIPKLKELNESCGDVAVRFVAHGQRLPVERNRQFLSRFGIDEHAIVPEDADFFGAFDLYAYAEGILFDEQGQIEKIHVNPDQILRGSQ</sequence>
<dbReference type="PROSITE" id="PS51257">
    <property type="entry name" value="PROKAR_LIPOPROTEIN"/>
    <property type="match status" value="1"/>
</dbReference>
<evidence type="ECO:0000259" key="1">
    <source>
        <dbReference type="PROSITE" id="PS51352"/>
    </source>
</evidence>
<dbReference type="RefSeq" id="WP_262309460.1">
    <property type="nucleotide sequence ID" value="NZ_CP106679.1"/>
</dbReference>
<protein>
    <recommendedName>
        <fullName evidence="1">Thioredoxin domain-containing protein</fullName>
    </recommendedName>
</protein>
<accession>A0ABY6CNC1</accession>
<proteinExistence type="predicted"/>